<keyword evidence="5" id="KW-0539">Nucleus</keyword>
<keyword evidence="10" id="KW-1185">Reference proteome</keyword>
<dbReference type="CDD" id="cd00202">
    <property type="entry name" value="ZnF_GATA"/>
    <property type="match status" value="1"/>
</dbReference>
<dbReference type="Gene3D" id="3.30.50.10">
    <property type="entry name" value="Erythroid Transcription Factor GATA-1, subunit A"/>
    <property type="match status" value="1"/>
</dbReference>
<evidence type="ECO:0000313" key="10">
    <source>
        <dbReference type="Proteomes" id="UP000078561"/>
    </source>
</evidence>
<evidence type="ECO:0000256" key="3">
    <source>
        <dbReference type="ARBA" id="ARBA00022771"/>
    </source>
</evidence>
<reference evidence="9" key="1">
    <citation type="submission" date="2016-04" db="EMBL/GenBank/DDBJ databases">
        <authorList>
            <person name="Evans L.H."/>
            <person name="Alamgir A."/>
            <person name="Owens N."/>
            <person name="Weber N.D."/>
            <person name="Virtaneva K."/>
            <person name="Barbian K."/>
            <person name="Babar A."/>
            <person name="Rosenke K."/>
        </authorList>
    </citation>
    <scope>NUCLEOTIDE SEQUENCE [LARGE SCALE GENOMIC DNA]</scope>
    <source>
        <strain evidence="9">CBS 101.48</strain>
    </source>
</reference>
<dbReference type="GO" id="GO:0000981">
    <property type="term" value="F:DNA-binding transcription factor activity, RNA polymerase II-specific"/>
    <property type="evidence" value="ECO:0007669"/>
    <property type="project" value="TreeGrafter"/>
</dbReference>
<evidence type="ECO:0000259" key="8">
    <source>
        <dbReference type="PROSITE" id="PS50114"/>
    </source>
</evidence>
<dbReference type="SMART" id="SM00401">
    <property type="entry name" value="ZnF_GATA"/>
    <property type="match status" value="1"/>
</dbReference>
<dbReference type="Proteomes" id="UP000078561">
    <property type="component" value="Unassembled WGS sequence"/>
</dbReference>
<dbReference type="STRING" id="4829.A0A163KXG2"/>
<dbReference type="Pfam" id="PF00320">
    <property type="entry name" value="GATA"/>
    <property type="match status" value="1"/>
</dbReference>
<dbReference type="InterPro" id="IPR000679">
    <property type="entry name" value="Znf_GATA"/>
</dbReference>
<evidence type="ECO:0000256" key="2">
    <source>
        <dbReference type="ARBA" id="ARBA00022723"/>
    </source>
</evidence>
<dbReference type="InParanoid" id="A0A163KXG2"/>
<keyword evidence="3 6" id="KW-0863">Zinc-finger</keyword>
<dbReference type="PANTHER" id="PTHR10071">
    <property type="entry name" value="TRANSCRIPTION FACTOR GATA FAMILY MEMBER"/>
    <property type="match status" value="1"/>
</dbReference>
<gene>
    <name evidence="9" type="primary">ABSGL_07021.1 scaffold 8715</name>
</gene>
<feature type="region of interest" description="Disordered" evidence="7">
    <location>
        <begin position="67"/>
        <end position="89"/>
    </location>
</feature>
<comment type="subcellular location">
    <subcellularLocation>
        <location evidence="1">Nucleus</location>
    </subcellularLocation>
</comment>
<dbReference type="PROSITE" id="PS00344">
    <property type="entry name" value="GATA_ZN_FINGER_1"/>
    <property type="match status" value="1"/>
</dbReference>
<dbReference type="GO" id="GO:0005634">
    <property type="term" value="C:nucleus"/>
    <property type="evidence" value="ECO:0007669"/>
    <property type="project" value="UniProtKB-SubCell"/>
</dbReference>
<accession>A0A163KXG2</accession>
<protein>
    <recommendedName>
        <fullName evidence="8">GATA-type domain-containing protein</fullName>
    </recommendedName>
</protein>
<evidence type="ECO:0000256" key="1">
    <source>
        <dbReference type="ARBA" id="ARBA00004123"/>
    </source>
</evidence>
<dbReference type="GO" id="GO:0000978">
    <property type="term" value="F:RNA polymerase II cis-regulatory region sequence-specific DNA binding"/>
    <property type="evidence" value="ECO:0007669"/>
    <property type="project" value="TreeGrafter"/>
</dbReference>
<sequence>MESRGLNSFMYPGSAYDGGPLLTPTTTLLDTQYKWQQPPPPSSCIHSEGTLDDEDLYFHNPLDLLFPDISSPEEEERSNPPSIIETPPLSHFSPITEEIIPDDQSIDTLFEEDEEEDDDDDDNHSVLVFEMDEDEEEEPAVAVEKPSLSLSPSTTNHRKSCKAGADSNPACTHCETTTTPLWRRNAAGLPLCNACGLFFKLHGKDRPLCLKTNVIKKRNRGSPVKRKKRSPRRKRTT</sequence>
<evidence type="ECO:0000256" key="4">
    <source>
        <dbReference type="ARBA" id="ARBA00022833"/>
    </source>
</evidence>
<organism evidence="9">
    <name type="scientific">Absidia glauca</name>
    <name type="common">Pin mould</name>
    <dbReference type="NCBI Taxonomy" id="4829"/>
    <lineage>
        <taxon>Eukaryota</taxon>
        <taxon>Fungi</taxon>
        <taxon>Fungi incertae sedis</taxon>
        <taxon>Mucoromycota</taxon>
        <taxon>Mucoromycotina</taxon>
        <taxon>Mucoromycetes</taxon>
        <taxon>Mucorales</taxon>
        <taxon>Cunninghamellaceae</taxon>
        <taxon>Absidia</taxon>
    </lineage>
</organism>
<dbReference type="FunFam" id="3.30.50.10:FF:000007">
    <property type="entry name" value="Nitrogen regulatory AreA, N-terminal"/>
    <property type="match status" value="1"/>
</dbReference>
<dbReference type="EMBL" id="LT553525">
    <property type="protein sequence ID" value="SAM01280.1"/>
    <property type="molecule type" value="Genomic_DNA"/>
</dbReference>
<keyword evidence="2" id="KW-0479">Metal-binding</keyword>
<proteinExistence type="predicted"/>
<dbReference type="InterPro" id="IPR013088">
    <property type="entry name" value="Znf_NHR/GATA"/>
</dbReference>
<evidence type="ECO:0000256" key="5">
    <source>
        <dbReference type="ARBA" id="ARBA00023242"/>
    </source>
</evidence>
<dbReference type="GO" id="GO:0000122">
    <property type="term" value="P:negative regulation of transcription by RNA polymerase II"/>
    <property type="evidence" value="ECO:0007669"/>
    <property type="project" value="TreeGrafter"/>
</dbReference>
<dbReference type="OMA" id="ACTHCET"/>
<evidence type="ECO:0000256" key="7">
    <source>
        <dbReference type="SAM" id="MobiDB-lite"/>
    </source>
</evidence>
<dbReference type="PRINTS" id="PR00619">
    <property type="entry name" value="GATAZNFINGER"/>
</dbReference>
<dbReference type="SUPFAM" id="SSF57716">
    <property type="entry name" value="Glucocorticoid receptor-like (DNA-binding domain)"/>
    <property type="match status" value="1"/>
</dbReference>
<dbReference type="AlphaFoldDB" id="A0A163KXG2"/>
<dbReference type="GO" id="GO:0045944">
    <property type="term" value="P:positive regulation of transcription by RNA polymerase II"/>
    <property type="evidence" value="ECO:0007669"/>
    <property type="project" value="TreeGrafter"/>
</dbReference>
<dbReference type="PANTHER" id="PTHR10071:SF281">
    <property type="entry name" value="BOX A-BINDING FACTOR-RELATED"/>
    <property type="match status" value="1"/>
</dbReference>
<feature type="region of interest" description="Disordered" evidence="7">
    <location>
        <begin position="214"/>
        <end position="237"/>
    </location>
</feature>
<dbReference type="PROSITE" id="PS50114">
    <property type="entry name" value="GATA_ZN_FINGER_2"/>
    <property type="match status" value="1"/>
</dbReference>
<evidence type="ECO:0000256" key="6">
    <source>
        <dbReference type="PROSITE-ProRule" id="PRU00094"/>
    </source>
</evidence>
<evidence type="ECO:0000313" key="9">
    <source>
        <dbReference type="EMBL" id="SAM01280.1"/>
    </source>
</evidence>
<dbReference type="GO" id="GO:0008270">
    <property type="term" value="F:zinc ion binding"/>
    <property type="evidence" value="ECO:0007669"/>
    <property type="project" value="UniProtKB-KW"/>
</dbReference>
<feature type="domain" description="GATA-type" evidence="8">
    <location>
        <begin position="165"/>
        <end position="218"/>
    </location>
</feature>
<feature type="region of interest" description="Disordered" evidence="7">
    <location>
        <begin position="133"/>
        <end position="155"/>
    </location>
</feature>
<keyword evidence="4" id="KW-0862">Zinc</keyword>
<name>A0A163KXG2_ABSGL</name>
<dbReference type="InterPro" id="IPR039355">
    <property type="entry name" value="Transcription_factor_GATA"/>
</dbReference>
<dbReference type="OrthoDB" id="515401at2759"/>